<sequence>MARLTSAVFTGEEPGMSLLRPFGERRIRAAFHDIDGTHSLIRAWEPVMSAVLSRVIREGLPDAPDEAERMMAGCMDALRTAETDRFCVESAGLSALTQMEWALRRAFQEGVAGEAGWDDEANAEIVRRIWAGEEEYGELECREDRRACIARQAPALFRLYERVLYRACRDGNLAEARRDPRRYLVPGSLRFLSRLREAGVRNYFVTGSIVRHDESGRPAGGIYEEAVTLGLSVGPGGLVEDLYGSRWDEKKPKPGVMSELAQRLDIPGEELLVVGDGRSEIAAGVEMGALCISRLPPEARRQREIHSGIGTHLIVEDFNRNALMNMIREEQR</sequence>
<keyword evidence="2" id="KW-1185">Reference proteome</keyword>
<name>A0A0G3EFW2_9BACT</name>
<accession>A0A0G3EFW2</accession>
<dbReference type="Pfam" id="PF00702">
    <property type="entry name" value="Hydrolase"/>
    <property type="match status" value="1"/>
</dbReference>
<protein>
    <submittedName>
        <fullName evidence="1">Uncharacterized protein</fullName>
    </submittedName>
</protein>
<dbReference type="STRING" id="1307763.L21SP4_00425"/>
<gene>
    <name evidence="1" type="ORF">L21SP4_00425</name>
</gene>
<dbReference type="InterPro" id="IPR023214">
    <property type="entry name" value="HAD_sf"/>
</dbReference>
<reference evidence="2" key="1">
    <citation type="submission" date="2015-02" db="EMBL/GenBank/DDBJ databases">
        <title>Description and complete genome sequence of the first cultured representative of the subdivision 5 of the Verrucomicrobia phylum.</title>
        <authorList>
            <person name="Spring S."/>
            <person name="Bunk B."/>
            <person name="Sproer C."/>
            <person name="Klenk H.-P."/>
        </authorList>
    </citation>
    <scope>NUCLEOTIDE SEQUENCE [LARGE SCALE GENOMIC DNA]</scope>
    <source>
        <strain evidence="2">L21-Fru-AB</strain>
    </source>
</reference>
<dbReference type="SUPFAM" id="SSF56784">
    <property type="entry name" value="HAD-like"/>
    <property type="match status" value="1"/>
</dbReference>
<proteinExistence type="predicted"/>
<dbReference type="CDD" id="cd01427">
    <property type="entry name" value="HAD_like"/>
    <property type="match status" value="1"/>
</dbReference>
<dbReference type="EMBL" id="CP010904">
    <property type="protein sequence ID" value="AKJ63705.1"/>
    <property type="molecule type" value="Genomic_DNA"/>
</dbReference>
<evidence type="ECO:0000313" key="1">
    <source>
        <dbReference type="EMBL" id="AKJ63705.1"/>
    </source>
</evidence>
<dbReference type="OrthoDB" id="9781311at2"/>
<dbReference type="RefSeq" id="WP_052881113.1">
    <property type="nucleotide sequence ID" value="NZ_CP010904.1"/>
</dbReference>
<evidence type="ECO:0000313" key="2">
    <source>
        <dbReference type="Proteomes" id="UP000035268"/>
    </source>
</evidence>
<dbReference type="KEGG" id="vbl:L21SP4_00425"/>
<dbReference type="InterPro" id="IPR036412">
    <property type="entry name" value="HAD-like_sf"/>
</dbReference>
<dbReference type="Gene3D" id="3.40.50.1000">
    <property type="entry name" value="HAD superfamily/HAD-like"/>
    <property type="match status" value="1"/>
</dbReference>
<dbReference type="AlphaFoldDB" id="A0A0G3EFW2"/>
<reference evidence="1 2" key="2">
    <citation type="journal article" date="2016" name="ISME J.">
        <title>Characterization of the first cultured representative of Verrucomicrobia subdivision 5 indicates the proposal of a novel phylum.</title>
        <authorList>
            <person name="Spring S."/>
            <person name="Bunk B."/>
            <person name="Sproer C."/>
            <person name="Schumann P."/>
            <person name="Rohde M."/>
            <person name="Tindall B.J."/>
            <person name="Klenk H.P."/>
        </authorList>
    </citation>
    <scope>NUCLEOTIDE SEQUENCE [LARGE SCALE GENOMIC DNA]</scope>
    <source>
        <strain evidence="1 2">L21-Fru-AB</strain>
    </source>
</reference>
<organism evidence="1 2">
    <name type="scientific">Kiritimatiella glycovorans</name>
    <dbReference type="NCBI Taxonomy" id="1307763"/>
    <lineage>
        <taxon>Bacteria</taxon>
        <taxon>Pseudomonadati</taxon>
        <taxon>Kiritimatiellota</taxon>
        <taxon>Kiritimatiellia</taxon>
        <taxon>Kiritimatiellales</taxon>
        <taxon>Kiritimatiellaceae</taxon>
        <taxon>Kiritimatiella</taxon>
    </lineage>
</organism>
<dbReference type="Proteomes" id="UP000035268">
    <property type="component" value="Chromosome"/>
</dbReference>